<feature type="transmembrane region" description="Helical" evidence="12">
    <location>
        <begin position="1210"/>
        <end position="1233"/>
    </location>
</feature>
<evidence type="ECO:0000256" key="4">
    <source>
        <dbReference type="ARBA" id="ARBA00022692"/>
    </source>
</evidence>
<comment type="subcellular location">
    <subcellularLocation>
        <location evidence="1">Endomembrane system</location>
        <topology evidence="1">Multi-pass membrane protein</topology>
    </subcellularLocation>
</comment>
<feature type="transmembrane region" description="Helical" evidence="12">
    <location>
        <begin position="641"/>
        <end position="661"/>
    </location>
</feature>
<feature type="domain" description="SSD" evidence="14">
    <location>
        <begin position="575"/>
        <end position="743"/>
    </location>
</feature>
<feature type="transmembrane region" description="Helical" evidence="12">
    <location>
        <begin position="334"/>
        <end position="361"/>
    </location>
</feature>
<evidence type="ECO:0000256" key="9">
    <source>
        <dbReference type="ARBA" id="ARBA00023136"/>
    </source>
</evidence>
<dbReference type="GO" id="GO:0032934">
    <property type="term" value="F:sterol binding"/>
    <property type="evidence" value="ECO:0007669"/>
    <property type="project" value="TreeGrafter"/>
</dbReference>
<dbReference type="AlphaFoldDB" id="A0A642UYJ6"/>
<proteinExistence type="inferred from homology"/>
<feature type="transmembrane region" description="Helical" evidence="12">
    <location>
        <begin position="1125"/>
        <end position="1149"/>
    </location>
</feature>
<dbReference type="InterPro" id="IPR053958">
    <property type="entry name" value="HMGCR/SNAP/NPC1-like_SSD"/>
</dbReference>
<evidence type="ECO:0000256" key="7">
    <source>
        <dbReference type="ARBA" id="ARBA00023055"/>
    </source>
</evidence>
<dbReference type="InterPro" id="IPR032190">
    <property type="entry name" value="NPC1_N"/>
</dbReference>
<dbReference type="GO" id="GO:0015918">
    <property type="term" value="P:sterol transport"/>
    <property type="evidence" value="ECO:0007669"/>
    <property type="project" value="UniProtKB-ARBA"/>
</dbReference>
<dbReference type="GO" id="GO:0006629">
    <property type="term" value="P:lipid metabolic process"/>
    <property type="evidence" value="ECO:0007669"/>
    <property type="project" value="UniProtKB-KW"/>
</dbReference>
<evidence type="ECO:0000256" key="1">
    <source>
        <dbReference type="ARBA" id="ARBA00004127"/>
    </source>
</evidence>
<dbReference type="PANTHER" id="PTHR45727:SF2">
    <property type="entry name" value="NPC INTRACELLULAR CHOLESTEROL TRANSPORTER 1"/>
    <property type="match status" value="1"/>
</dbReference>
<feature type="transmembrane region" description="Helical" evidence="12">
    <location>
        <begin position="613"/>
        <end position="635"/>
    </location>
</feature>
<evidence type="ECO:0000259" key="14">
    <source>
        <dbReference type="PROSITE" id="PS50156"/>
    </source>
</evidence>
<evidence type="ECO:0000256" key="11">
    <source>
        <dbReference type="ARBA" id="ARBA00023180"/>
    </source>
</evidence>
<dbReference type="SUPFAM" id="SSF82866">
    <property type="entry name" value="Multidrug efflux transporter AcrB transmembrane domain"/>
    <property type="match status" value="2"/>
</dbReference>
<feature type="transmembrane region" description="Helical" evidence="12">
    <location>
        <begin position="1170"/>
        <end position="1198"/>
    </location>
</feature>
<dbReference type="Pfam" id="PF16414">
    <property type="entry name" value="NPC1_N"/>
    <property type="match status" value="1"/>
</dbReference>
<evidence type="ECO:0000256" key="12">
    <source>
        <dbReference type="SAM" id="Phobius"/>
    </source>
</evidence>
<dbReference type="InterPro" id="IPR053956">
    <property type="entry name" value="NPC1_MLD"/>
</dbReference>
<keyword evidence="4 12" id="KW-0812">Transmembrane</keyword>
<keyword evidence="3" id="KW-0813">Transport</keyword>
<comment type="caution">
    <text evidence="15">The sequence shown here is derived from an EMBL/GenBank/DDBJ whole genome shotgun (WGS) entry which is preliminary data.</text>
</comment>
<feature type="transmembrane region" description="Helical" evidence="12">
    <location>
        <begin position="718"/>
        <end position="743"/>
    </location>
</feature>
<dbReference type="Pfam" id="PF22314">
    <property type="entry name" value="NPC1_MLD"/>
    <property type="match status" value="1"/>
</dbReference>
<feature type="transmembrane region" description="Helical" evidence="12">
    <location>
        <begin position="682"/>
        <end position="706"/>
    </location>
</feature>
<feature type="transmembrane region" description="Helical" evidence="12">
    <location>
        <begin position="578"/>
        <end position="601"/>
    </location>
</feature>
<dbReference type="OrthoDB" id="6510177at2759"/>
<protein>
    <recommendedName>
        <fullName evidence="14">SSD domain-containing protein</fullName>
    </recommendedName>
</protein>
<evidence type="ECO:0000313" key="15">
    <source>
        <dbReference type="EMBL" id="KAA8907886.1"/>
    </source>
</evidence>
<keyword evidence="5 13" id="KW-0732">Signal</keyword>
<keyword evidence="7" id="KW-0445">Lipid transport</keyword>
<dbReference type="PROSITE" id="PS50156">
    <property type="entry name" value="SSD"/>
    <property type="match status" value="1"/>
</dbReference>
<keyword evidence="10" id="KW-1015">Disulfide bond</keyword>
<dbReference type="Pfam" id="PF12349">
    <property type="entry name" value="Sterol-sensing"/>
    <property type="match status" value="1"/>
</dbReference>
<evidence type="ECO:0000256" key="5">
    <source>
        <dbReference type="ARBA" id="ARBA00022729"/>
    </source>
</evidence>
<feature type="chain" id="PRO_5024883634" description="SSD domain-containing protein" evidence="13">
    <location>
        <begin position="20"/>
        <end position="1269"/>
    </location>
</feature>
<keyword evidence="11" id="KW-0325">Glycoprotein</keyword>
<accession>A0A642UYJ6</accession>
<reference evidence="15" key="1">
    <citation type="journal article" date="2019" name="G3 (Bethesda)">
        <title>Genome Assemblies of Two Rare Opportunistic Yeast Pathogens: Diutina rugosa (syn. Candida rugosa) and Trichomonascus ciferrii (syn. Candida ciferrii).</title>
        <authorList>
            <person name="Mixao V."/>
            <person name="Saus E."/>
            <person name="Hansen A.P."/>
            <person name="Lass-Florl C."/>
            <person name="Gabaldon T."/>
        </authorList>
    </citation>
    <scope>NUCLEOTIDE SEQUENCE</scope>
    <source>
        <strain evidence="15">CBS 4856</strain>
    </source>
</reference>
<gene>
    <name evidence="15" type="ORF">TRICI_004893</name>
</gene>
<feature type="signal peptide" evidence="13">
    <location>
        <begin position="1"/>
        <end position="19"/>
    </location>
</feature>
<name>A0A642UYJ6_9ASCO</name>
<dbReference type="GO" id="GO:0016020">
    <property type="term" value="C:membrane"/>
    <property type="evidence" value="ECO:0007669"/>
    <property type="project" value="TreeGrafter"/>
</dbReference>
<keyword evidence="6 12" id="KW-1133">Transmembrane helix</keyword>
<dbReference type="EMBL" id="SWFS01000374">
    <property type="protein sequence ID" value="KAA8907886.1"/>
    <property type="molecule type" value="Genomic_DNA"/>
</dbReference>
<keyword evidence="8" id="KW-0443">Lipid metabolism</keyword>
<evidence type="ECO:0000256" key="8">
    <source>
        <dbReference type="ARBA" id="ARBA00023098"/>
    </source>
</evidence>
<dbReference type="FunFam" id="1.20.1640.10:FF:000008">
    <property type="entry name" value="NPC intracellular cholesterol transporter 1"/>
    <property type="match status" value="1"/>
</dbReference>
<evidence type="ECO:0000256" key="10">
    <source>
        <dbReference type="ARBA" id="ARBA00023157"/>
    </source>
</evidence>
<dbReference type="InterPro" id="IPR000731">
    <property type="entry name" value="SSD"/>
</dbReference>
<dbReference type="Proteomes" id="UP000761534">
    <property type="component" value="Unassembled WGS sequence"/>
</dbReference>
<keyword evidence="16" id="KW-1185">Reference proteome</keyword>
<evidence type="ECO:0000256" key="6">
    <source>
        <dbReference type="ARBA" id="ARBA00022989"/>
    </source>
</evidence>
<evidence type="ECO:0000256" key="2">
    <source>
        <dbReference type="ARBA" id="ARBA00005585"/>
    </source>
</evidence>
<evidence type="ECO:0000256" key="3">
    <source>
        <dbReference type="ARBA" id="ARBA00022448"/>
    </source>
</evidence>
<dbReference type="GO" id="GO:0012505">
    <property type="term" value="C:endomembrane system"/>
    <property type="evidence" value="ECO:0007669"/>
    <property type="project" value="UniProtKB-SubCell"/>
</dbReference>
<sequence>MVILKSLLSFLVVSRVVCGKKSIFGSPLPCTEQVEAVEPDEETREALVNVCGESWTEGKVCCTKDQIGNLKKSLKKAETIIASCPACKENFFQFFCTFTCSPDQSLFVNVTEVQKSTSNKDIVKELDHYVAPEFAEGFYNSCKEVKFSATNGYAMDFIGGGAKDYKAFLKFLGDEKPLLGGSPFQMNFPWDKTPDEVVRSNITVRDCSDPDYRCACSDCPSSCPDLPAVENKHEHCKVGLLPCFSFGVLMVYASVFVLLSGGYAITYLLKKRSARSIESRRLLYDDDSDDENENDDYFGGNASLGRLFYTFRNSNRLRGPYGLNSKLEVFFGKLAYFCARFPAVVISLSLVIVGLLSLGWLNLGIETSPVRLWVSPHSKEYAEKQFYDENFGPFYRAQQAYLVNDTGPVLSYDTLKWWFDVEQRVYKVRSLYDDGLSDLCFKPLGDDCIVQSVTQYFHGDINQLPEAQWDKKIAYCAKNPIDCLPPFQRPLDAPSIFGGYEESGNVLQSNALVVSWVNLNDEEGTDFEKRSIAWEEEMEKLMLQVASEAQSRGLRLSFNTEMSLEKELNKSSNTDAKIIVISYIAMFLYASVSLGGVIPGIGRVSLVKSKFSLGLFGIFVVLLSVVASIGLFAALGVKVTLIIAEVIPFLVLAVGVDNIFLLTHELDNVNLSHPSESVERRVARAVGHIGPSILLSATCETIAFALGSTVGMPAVRNFAMYSAGAVLFNSILQLTMFVSALTLDQKRVESNRLDCFPIIKLNKSKLNRESFSTMTARVLGSPGVFEKFDEPSFSKLMRKYYAPYLLKRKVKAVVTGVFFAWFAASLALLPNIELGLDQRLAVPEDSYLVDYFNDLYAYFNQGPPVFFITKDTNVTSREQQQALCGRFSTCQEYSLVNVIEQERKRPEISYIDSPAASWIDDFFQWLNPSLDQCCRFKKGTNETEFCSPFSSDRQCSVCYADKVWEPDMTGLPEGREFLKFFQNWIEAPSDPCPLGGKAAYGSSVIADYEQMSVPASLFRSSHVPMRSQDDFINGYASARRIADMITKFTGIETFPYANFYIFFAQYSTIVKDTFGLIGSALAIMAVLSTILLGSLRTALVLTGTVLMIVCNIAGVMSLWGVSLNAVSLVNLVICVGIAVEFCAHIARAFTFTQKVSVSGLIGVSRDTRSFNALVGVGGSVFGGIALTKFIGVIVLAFTRSKIFEVYYFRMWLALVLISTLHSFVFLPVALTYLGGSGYIIDQGDQGVAGDLASRLYESNPEFSDDEDER</sequence>
<organism evidence="15 16">
    <name type="scientific">Trichomonascus ciferrii</name>
    <dbReference type="NCBI Taxonomy" id="44093"/>
    <lineage>
        <taxon>Eukaryota</taxon>
        <taxon>Fungi</taxon>
        <taxon>Dikarya</taxon>
        <taxon>Ascomycota</taxon>
        <taxon>Saccharomycotina</taxon>
        <taxon>Dipodascomycetes</taxon>
        <taxon>Dipodascales</taxon>
        <taxon>Trichomonascaceae</taxon>
        <taxon>Trichomonascus</taxon>
        <taxon>Trichomonascus ciferrii complex</taxon>
    </lineage>
</organism>
<dbReference type="VEuPathDB" id="FungiDB:TRICI_004893"/>
<dbReference type="FunFam" id="1.20.1640.10:FF:000029">
    <property type="entry name" value="Putative Patched sphingolipid transporter"/>
    <property type="match status" value="1"/>
</dbReference>
<dbReference type="Gene3D" id="1.20.1640.10">
    <property type="entry name" value="Multidrug efflux transporter AcrB transmembrane domain"/>
    <property type="match status" value="2"/>
</dbReference>
<feature type="transmembrane region" description="Helical" evidence="12">
    <location>
        <begin position="1074"/>
        <end position="1092"/>
    </location>
</feature>
<comment type="similarity">
    <text evidence="2">Belongs to the patched family.</text>
</comment>
<feature type="transmembrane region" description="Helical" evidence="12">
    <location>
        <begin position="1099"/>
        <end position="1119"/>
    </location>
</feature>
<keyword evidence="9 12" id="KW-0472">Membrane</keyword>
<evidence type="ECO:0000313" key="16">
    <source>
        <dbReference type="Proteomes" id="UP000761534"/>
    </source>
</evidence>
<feature type="transmembrane region" description="Helical" evidence="12">
    <location>
        <begin position="244"/>
        <end position="269"/>
    </location>
</feature>
<evidence type="ECO:0000256" key="13">
    <source>
        <dbReference type="SAM" id="SignalP"/>
    </source>
</evidence>
<dbReference type="PANTHER" id="PTHR45727">
    <property type="entry name" value="NPC INTRACELLULAR CHOLESTEROL TRANSPORTER 1"/>
    <property type="match status" value="1"/>
</dbReference>